<dbReference type="AlphaFoldDB" id="A0A0C2CBY9"/>
<dbReference type="EMBL" id="KN740274">
    <property type="protein sequence ID" value="KIH53838.1"/>
    <property type="molecule type" value="Genomic_DNA"/>
</dbReference>
<sequence length="62" mass="6707">MNSGENEIAGKTHTNSSSDSPLPFIPPPPAIGPWNRNTSKMLSAVTLELYFDRSDSSDEVEA</sequence>
<protein>
    <submittedName>
        <fullName evidence="2">Uncharacterized protein</fullName>
    </submittedName>
</protein>
<dbReference type="Proteomes" id="UP000054047">
    <property type="component" value="Unassembled WGS sequence"/>
</dbReference>
<organism evidence="2 3">
    <name type="scientific">Ancylostoma duodenale</name>
    <dbReference type="NCBI Taxonomy" id="51022"/>
    <lineage>
        <taxon>Eukaryota</taxon>
        <taxon>Metazoa</taxon>
        <taxon>Ecdysozoa</taxon>
        <taxon>Nematoda</taxon>
        <taxon>Chromadorea</taxon>
        <taxon>Rhabditida</taxon>
        <taxon>Rhabditina</taxon>
        <taxon>Rhabditomorpha</taxon>
        <taxon>Strongyloidea</taxon>
        <taxon>Ancylostomatidae</taxon>
        <taxon>Ancylostomatinae</taxon>
        <taxon>Ancylostoma</taxon>
    </lineage>
</organism>
<feature type="region of interest" description="Disordered" evidence="1">
    <location>
        <begin position="1"/>
        <end position="36"/>
    </location>
</feature>
<proteinExistence type="predicted"/>
<gene>
    <name evidence="2" type="ORF">ANCDUO_16021</name>
</gene>
<evidence type="ECO:0000313" key="2">
    <source>
        <dbReference type="EMBL" id="KIH53838.1"/>
    </source>
</evidence>
<name>A0A0C2CBY9_9BILA</name>
<accession>A0A0C2CBY9</accession>
<evidence type="ECO:0000313" key="3">
    <source>
        <dbReference type="Proteomes" id="UP000054047"/>
    </source>
</evidence>
<reference evidence="2 3" key="1">
    <citation type="submission" date="2013-12" db="EMBL/GenBank/DDBJ databases">
        <title>Draft genome of the parsitic nematode Ancylostoma duodenale.</title>
        <authorList>
            <person name="Mitreva M."/>
        </authorList>
    </citation>
    <scope>NUCLEOTIDE SEQUENCE [LARGE SCALE GENOMIC DNA]</scope>
    <source>
        <strain evidence="2 3">Zhejiang</strain>
    </source>
</reference>
<keyword evidence="3" id="KW-1185">Reference proteome</keyword>
<evidence type="ECO:0000256" key="1">
    <source>
        <dbReference type="SAM" id="MobiDB-lite"/>
    </source>
</evidence>